<accession>A0ABR8SY29</accession>
<name>A0ABR8SY29_9BACL</name>
<dbReference type="Pfam" id="PF13472">
    <property type="entry name" value="Lipase_GDSL_2"/>
    <property type="match status" value="1"/>
</dbReference>
<dbReference type="InterPro" id="IPR051532">
    <property type="entry name" value="Ester_Hydrolysis_Enzymes"/>
</dbReference>
<sequence length="209" mass="23933">MSHPFQQGETVLFIGDSITDCGRDYSNNWSLGSGYALLTAAEVGKQYPELNMRFLNRGINGNRITDLQQRWEEDCIAHQPDWVSIYIGINDTWRYYDQGEFTSPEDFYRTYRDLIVQTKEKTNAKLVLIEPFVLPVPAGQREWRADLDPKIHAIRQLAREFKTYYIPLDGLFASKSTQLDPAFWAEDGVHPTAAGHALISKAWLDAVQS</sequence>
<comment type="caution">
    <text evidence="2">The sequence shown here is derived from an EMBL/GenBank/DDBJ whole genome shotgun (WGS) entry which is preliminary data.</text>
</comment>
<protein>
    <submittedName>
        <fullName evidence="2">SGNH/GDSL hydrolase family protein</fullName>
    </submittedName>
</protein>
<dbReference type="EMBL" id="JACSQL010000003">
    <property type="protein sequence ID" value="MBD7968431.1"/>
    <property type="molecule type" value="Genomic_DNA"/>
</dbReference>
<dbReference type="GO" id="GO:0016787">
    <property type="term" value="F:hydrolase activity"/>
    <property type="evidence" value="ECO:0007669"/>
    <property type="project" value="UniProtKB-KW"/>
</dbReference>
<evidence type="ECO:0000259" key="1">
    <source>
        <dbReference type="Pfam" id="PF13472"/>
    </source>
</evidence>
<keyword evidence="3" id="KW-1185">Reference proteome</keyword>
<dbReference type="InterPro" id="IPR013830">
    <property type="entry name" value="SGNH_hydro"/>
</dbReference>
<dbReference type="Gene3D" id="3.40.50.1110">
    <property type="entry name" value="SGNH hydrolase"/>
    <property type="match status" value="1"/>
</dbReference>
<dbReference type="PANTHER" id="PTHR30383">
    <property type="entry name" value="THIOESTERASE 1/PROTEASE 1/LYSOPHOSPHOLIPASE L1"/>
    <property type="match status" value="1"/>
</dbReference>
<dbReference type="SUPFAM" id="SSF52266">
    <property type="entry name" value="SGNH hydrolase"/>
    <property type="match status" value="1"/>
</dbReference>
<dbReference type="RefSeq" id="WP_191799659.1">
    <property type="nucleotide sequence ID" value="NZ_JACSQL010000003.1"/>
</dbReference>
<proteinExistence type="predicted"/>
<dbReference type="CDD" id="cd01834">
    <property type="entry name" value="SGNH_hydrolase_like_2"/>
    <property type="match status" value="1"/>
</dbReference>
<gene>
    <name evidence="2" type="ORF">H9647_10175</name>
</gene>
<evidence type="ECO:0000313" key="2">
    <source>
        <dbReference type="EMBL" id="MBD7968431.1"/>
    </source>
</evidence>
<evidence type="ECO:0000313" key="3">
    <source>
        <dbReference type="Proteomes" id="UP000608071"/>
    </source>
</evidence>
<dbReference type="InterPro" id="IPR036514">
    <property type="entry name" value="SGNH_hydro_sf"/>
</dbReference>
<reference evidence="2 3" key="1">
    <citation type="submission" date="2020-08" db="EMBL/GenBank/DDBJ databases">
        <title>A Genomic Blueprint of the Chicken Gut Microbiome.</title>
        <authorList>
            <person name="Gilroy R."/>
            <person name="Ravi A."/>
            <person name="Getino M."/>
            <person name="Pursley I."/>
            <person name="Horton D.L."/>
            <person name="Alikhan N.-F."/>
            <person name="Baker D."/>
            <person name="Gharbi K."/>
            <person name="Hall N."/>
            <person name="Watson M."/>
            <person name="Adriaenssens E.M."/>
            <person name="Foster-Nyarko E."/>
            <person name="Jarju S."/>
            <person name="Secka A."/>
            <person name="Antonio M."/>
            <person name="Oren A."/>
            <person name="Chaudhuri R."/>
            <person name="La Ragione R.M."/>
            <person name="Hildebrand F."/>
            <person name="Pallen M.J."/>
        </authorList>
    </citation>
    <scope>NUCLEOTIDE SEQUENCE [LARGE SCALE GENOMIC DNA]</scope>
    <source>
        <strain evidence="2 3">Sa2BVA9</strain>
    </source>
</reference>
<keyword evidence="2" id="KW-0378">Hydrolase</keyword>
<dbReference type="Proteomes" id="UP000608071">
    <property type="component" value="Unassembled WGS sequence"/>
</dbReference>
<feature type="domain" description="SGNH hydrolase-type esterase" evidence="1">
    <location>
        <begin position="13"/>
        <end position="198"/>
    </location>
</feature>
<dbReference type="PANTHER" id="PTHR30383:SF5">
    <property type="entry name" value="SGNH HYDROLASE-TYPE ESTERASE DOMAIN-CONTAINING PROTEIN"/>
    <property type="match status" value="1"/>
</dbReference>
<organism evidence="2 3">
    <name type="scientific">Paenibacillus gallinarum</name>
    <dbReference type="NCBI Taxonomy" id="2762232"/>
    <lineage>
        <taxon>Bacteria</taxon>
        <taxon>Bacillati</taxon>
        <taxon>Bacillota</taxon>
        <taxon>Bacilli</taxon>
        <taxon>Bacillales</taxon>
        <taxon>Paenibacillaceae</taxon>
        <taxon>Paenibacillus</taxon>
    </lineage>
</organism>